<evidence type="ECO:0000313" key="1">
    <source>
        <dbReference type="EMBL" id="KAH3720015.1"/>
    </source>
</evidence>
<reference evidence="1" key="1">
    <citation type="journal article" date="2019" name="bioRxiv">
        <title>The Genome of the Zebra Mussel, Dreissena polymorpha: A Resource for Invasive Species Research.</title>
        <authorList>
            <person name="McCartney M.A."/>
            <person name="Auch B."/>
            <person name="Kono T."/>
            <person name="Mallez S."/>
            <person name="Zhang Y."/>
            <person name="Obille A."/>
            <person name="Becker A."/>
            <person name="Abrahante J.E."/>
            <person name="Garbe J."/>
            <person name="Badalamenti J.P."/>
            <person name="Herman A."/>
            <person name="Mangelson H."/>
            <person name="Liachko I."/>
            <person name="Sullivan S."/>
            <person name="Sone E.D."/>
            <person name="Koren S."/>
            <person name="Silverstein K.A.T."/>
            <person name="Beckman K.B."/>
            <person name="Gohl D.M."/>
        </authorList>
    </citation>
    <scope>NUCLEOTIDE SEQUENCE</scope>
    <source>
        <strain evidence="1">Duluth1</strain>
        <tissue evidence="1">Whole animal</tissue>
    </source>
</reference>
<dbReference type="AlphaFoldDB" id="A0A9D4CAI7"/>
<dbReference type="Proteomes" id="UP000828390">
    <property type="component" value="Unassembled WGS sequence"/>
</dbReference>
<dbReference type="EMBL" id="JAIWYP010000013">
    <property type="protein sequence ID" value="KAH3720015.1"/>
    <property type="molecule type" value="Genomic_DNA"/>
</dbReference>
<evidence type="ECO:0000313" key="2">
    <source>
        <dbReference type="Proteomes" id="UP000828390"/>
    </source>
</evidence>
<keyword evidence="2" id="KW-1185">Reference proteome</keyword>
<accession>A0A9D4CAI7</accession>
<organism evidence="1 2">
    <name type="scientific">Dreissena polymorpha</name>
    <name type="common">Zebra mussel</name>
    <name type="synonym">Mytilus polymorpha</name>
    <dbReference type="NCBI Taxonomy" id="45954"/>
    <lineage>
        <taxon>Eukaryota</taxon>
        <taxon>Metazoa</taxon>
        <taxon>Spiralia</taxon>
        <taxon>Lophotrochozoa</taxon>
        <taxon>Mollusca</taxon>
        <taxon>Bivalvia</taxon>
        <taxon>Autobranchia</taxon>
        <taxon>Heteroconchia</taxon>
        <taxon>Euheterodonta</taxon>
        <taxon>Imparidentia</taxon>
        <taxon>Neoheterodontei</taxon>
        <taxon>Myida</taxon>
        <taxon>Dreissenoidea</taxon>
        <taxon>Dreissenidae</taxon>
        <taxon>Dreissena</taxon>
    </lineage>
</organism>
<protein>
    <submittedName>
        <fullName evidence="1">Uncharacterized protein</fullName>
    </submittedName>
</protein>
<reference evidence="1" key="2">
    <citation type="submission" date="2020-11" db="EMBL/GenBank/DDBJ databases">
        <authorList>
            <person name="McCartney M.A."/>
            <person name="Auch B."/>
            <person name="Kono T."/>
            <person name="Mallez S."/>
            <person name="Becker A."/>
            <person name="Gohl D.M."/>
            <person name="Silverstein K.A.T."/>
            <person name="Koren S."/>
            <person name="Bechman K.B."/>
            <person name="Herman A."/>
            <person name="Abrahante J.E."/>
            <person name="Garbe J."/>
        </authorList>
    </citation>
    <scope>NUCLEOTIDE SEQUENCE</scope>
    <source>
        <strain evidence="1">Duluth1</strain>
        <tissue evidence="1">Whole animal</tissue>
    </source>
</reference>
<name>A0A9D4CAI7_DREPO</name>
<gene>
    <name evidence="1" type="ORF">DPMN_062905</name>
</gene>
<comment type="caution">
    <text evidence="1">The sequence shown here is derived from an EMBL/GenBank/DDBJ whole genome shotgun (WGS) entry which is preliminary data.</text>
</comment>
<sequence>MTRVKGNCDYTTYDRSSSRTARATRSLVRSYHVRHEVFQVFLASSVDKVAPYNTARTRKLL</sequence>
<proteinExistence type="predicted"/>